<evidence type="ECO:0000256" key="1">
    <source>
        <dbReference type="ARBA" id="ARBA00011900"/>
    </source>
</evidence>
<comment type="caution">
    <text evidence="7">The sequence shown here is derived from an EMBL/GenBank/DDBJ whole genome shotgun (WGS) entry which is preliminary data.</text>
</comment>
<reference evidence="7" key="1">
    <citation type="journal article" date="2021" name="PeerJ">
        <title>Extensive microbial diversity within the chicken gut microbiome revealed by metagenomics and culture.</title>
        <authorList>
            <person name="Gilroy R."/>
            <person name="Ravi A."/>
            <person name="Getino M."/>
            <person name="Pursley I."/>
            <person name="Horton D.L."/>
            <person name="Alikhan N.F."/>
            <person name="Baker D."/>
            <person name="Gharbi K."/>
            <person name="Hall N."/>
            <person name="Watson M."/>
            <person name="Adriaenssens E.M."/>
            <person name="Foster-Nyarko E."/>
            <person name="Jarju S."/>
            <person name="Secka A."/>
            <person name="Antonio M."/>
            <person name="Oren A."/>
            <person name="Chaudhuri R.R."/>
            <person name="La Ragione R."/>
            <person name="Hildebrand F."/>
            <person name="Pallen M.J."/>
        </authorList>
    </citation>
    <scope>NUCLEOTIDE SEQUENCE</scope>
    <source>
        <strain evidence="7">ChiHjej9B8-1298</strain>
    </source>
</reference>
<dbReference type="GO" id="GO:0006304">
    <property type="term" value="P:DNA modification"/>
    <property type="evidence" value="ECO:0007669"/>
    <property type="project" value="InterPro"/>
</dbReference>
<dbReference type="EC" id="2.1.1.72" evidence="1"/>
<protein>
    <recommendedName>
        <fullName evidence="1">site-specific DNA-methyltransferase (adenine-specific)</fullName>
        <ecNumber evidence="1">2.1.1.72</ecNumber>
    </recommendedName>
</protein>
<evidence type="ECO:0000313" key="8">
    <source>
        <dbReference type="Proteomes" id="UP000824028"/>
    </source>
</evidence>
<dbReference type="PANTHER" id="PTHR33841:SF1">
    <property type="entry name" value="DNA METHYLTRANSFERASE A"/>
    <property type="match status" value="1"/>
</dbReference>
<dbReference type="InterPro" id="IPR050953">
    <property type="entry name" value="N4_N6_ade-DNA_methylase"/>
</dbReference>
<name>A0A9D2E848_9BACE</name>
<gene>
    <name evidence="7" type="ORF">H9814_03400</name>
</gene>
<dbReference type="GO" id="GO:0009007">
    <property type="term" value="F:site-specific DNA-methyltransferase (adenine-specific) activity"/>
    <property type="evidence" value="ECO:0007669"/>
    <property type="project" value="UniProtKB-EC"/>
</dbReference>
<sequence length="501" mass="58085">MQNRYNPDVLSCLANLSNDEVFTPPAVANRMLDLLPPDLWSNPQATFLDPACKTGVFLREIARRLIVGLATQIPDVQERVNHIMTRQLFGLPITELTSLLSRRSLYCSKRANGRYSVCTAFADEQGNIRYTPQQHTWERGRCRFCGASQEVYEREEGSETYAYQFIHTLQPENIFNMKFDVIIGNPPYQLEDGGNNTSATPIYNLFVEQAKKLHPTYLCMIIPSRWYCGGRGLDDFRKNMLEDKHLRVIYDYKKSQDCFPGIRNGGGICYFLWDSTYSSDNVKVFNHNDERHITEVIRPKLEFGLDFFIRDSFTRNIVKKVLSLNEMMLSSKVFSQKPYGLRTNFMDFKDNGEIKLYTKKSKSGFGYIPQKYISKNIDTLDKWKVVTSRSTSVPEEDNGQVLRMSQTFIVEPNAVVTESYVVIDVFDTEEEARNCFSYIKTKFVRLLCQVTIVSPDVSIRTFKLVPLQDFSHPWTDEMLYEKYALTDEEITFIESMIRPME</sequence>
<keyword evidence="2 7" id="KW-0489">Methyltransferase</keyword>
<comment type="catalytic activity">
    <reaction evidence="5">
        <text>a 2'-deoxyadenosine in DNA + S-adenosyl-L-methionine = an N(6)-methyl-2'-deoxyadenosine in DNA + S-adenosyl-L-homocysteine + H(+)</text>
        <dbReference type="Rhea" id="RHEA:15197"/>
        <dbReference type="Rhea" id="RHEA-COMP:12418"/>
        <dbReference type="Rhea" id="RHEA-COMP:12419"/>
        <dbReference type="ChEBI" id="CHEBI:15378"/>
        <dbReference type="ChEBI" id="CHEBI:57856"/>
        <dbReference type="ChEBI" id="CHEBI:59789"/>
        <dbReference type="ChEBI" id="CHEBI:90615"/>
        <dbReference type="ChEBI" id="CHEBI:90616"/>
        <dbReference type="EC" id="2.1.1.72"/>
    </reaction>
</comment>
<dbReference type="AlphaFoldDB" id="A0A9D2E848"/>
<evidence type="ECO:0000256" key="5">
    <source>
        <dbReference type="ARBA" id="ARBA00047942"/>
    </source>
</evidence>
<dbReference type="PRINTS" id="PR00507">
    <property type="entry name" value="N12N6MTFRASE"/>
</dbReference>
<evidence type="ECO:0000259" key="6">
    <source>
        <dbReference type="Pfam" id="PF07669"/>
    </source>
</evidence>
<dbReference type="Pfam" id="PF07669">
    <property type="entry name" value="Eco57I"/>
    <property type="match status" value="1"/>
</dbReference>
<dbReference type="Gene3D" id="3.40.50.150">
    <property type="entry name" value="Vaccinia Virus protein VP39"/>
    <property type="match status" value="1"/>
</dbReference>
<dbReference type="SUPFAM" id="SSF53335">
    <property type="entry name" value="S-adenosyl-L-methionine-dependent methyltransferases"/>
    <property type="match status" value="1"/>
</dbReference>
<dbReference type="GO" id="GO:0032259">
    <property type="term" value="P:methylation"/>
    <property type="evidence" value="ECO:0007669"/>
    <property type="project" value="UniProtKB-KW"/>
</dbReference>
<dbReference type="Proteomes" id="UP000824028">
    <property type="component" value="Unassembled WGS sequence"/>
</dbReference>
<organism evidence="7 8">
    <name type="scientific">Candidatus Bacteroides merdigallinarum</name>
    <dbReference type="NCBI Taxonomy" id="2838473"/>
    <lineage>
        <taxon>Bacteria</taxon>
        <taxon>Pseudomonadati</taxon>
        <taxon>Bacteroidota</taxon>
        <taxon>Bacteroidia</taxon>
        <taxon>Bacteroidales</taxon>
        <taxon>Bacteroidaceae</taxon>
        <taxon>Bacteroides</taxon>
    </lineage>
</organism>
<keyword evidence="4" id="KW-0949">S-adenosyl-L-methionine</keyword>
<keyword evidence="3" id="KW-0808">Transferase</keyword>
<reference evidence="7" key="2">
    <citation type="submission" date="2021-04" db="EMBL/GenBank/DDBJ databases">
        <authorList>
            <person name="Gilroy R."/>
        </authorList>
    </citation>
    <scope>NUCLEOTIDE SEQUENCE</scope>
    <source>
        <strain evidence="7">ChiHjej9B8-1298</strain>
    </source>
</reference>
<evidence type="ECO:0000313" key="7">
    <source>
        <dbReference type="EMBL" id="HIZ32582.1"/>
    </source>
</evidence>
<dbReference type="EMBL" id="DXBX01000026">
    <property type="protein sequence ID" value="HIZ32582.1"/>
    <property type="molecule type" value="Genomic_DNA"/>
</dbReference>
<accession>A0A9D2E848</accession>
<evidence type="ECO:0000256" key="2">
    <source>
        <dbReference type="ARBA" id="ARBA00022603"/>
    </source>
</evidence>
<dbReference type="PANTHER" id="PTHR33841">
    <property type="entry name" value="DNA METHYLTRANSFERASE YEEA-RELATED"/>
    <property type="match status" value="1"/>
</dbReference>
<dbReference type="InterPro" id="IPR011639">
    <property type="entry name" value="MethylTrfase_TaqI-like_dom"/>
</dbReference>
<dbReference type="InterPro" id="IPR029063">
    <property type="entry name" value="SAM-dependent_MTases_sf"/>
</dbReference>
<proteinExistence type="predicted"/>
<dbReference type="InterPro" id="IPR002052">
    <property type="entry name" value="DNA_methylase_N6_adenine_CS"/>
</dbReference>
<feature type="domain" description="Type II methyltransferase M.TaqI-like" evidence="6">
    <location>
        <begin position="87"/>
        <end position="259"/>
    </location>
</feature>
<dbReference type="GO" id="GO:0003676">
    <property type="term" value="F:nucleic acid binding"/>
    <property type="evidence" value="ECO:0007669"/>
    <property type="project" value="InterPro"/>
</dbReference>
<evidence type="ECO:0000256" key="4">
    <source>
        <dbReference type="ARBA" id="ARBA00022691"/>
    </source>
</evidence>
<evidence type="ECO:0000256" key="3">
    <source>
        <dbReference type="ARBA" id="ARBA00022679"/>
    </source>
</evidence>
<dbReference type="PROSITE" id="PS00092">
    <property type="entry name" value="N6_MTASE"/>
    <property type="match status" value="1"/>
</dbReference>